<gene>
    <name evidence="1" type="ORF">SCALOS_LOCUS4945</name>
</gene>
<feature type="non-terminal residue" evidence="1">
    <location>
        <position position="76"/>
    </location>
</feature>
<accession>A0ACA9LQY6</accession>
<evidence type="ECO:0000313" key="1">
    <source>
        <dbReference type="EMBL" id="CAG8544032.1"/>
    </source>
</evidence>
<keyword evidence="2" id="KW-1185">Reference proteome</keyword>
<evidence type="ECO:0000313" key="2">
    <source>
        <dbReference type="Proteomes" id="UP000789860"/>
    </source>
</evidence>
<protein>
    <submittedName>
        <fullName evidence="1">4006_t:CDS:1</fullName>
    </submittedName>
</protein>
<comment type="caution">
    <text evidence="1">The sequence shown here is derived from an EMBL/GenBank/DDBJ whole genome shotgun (WGS) entry which is preliminary data.</text>
</comment>
<sequence length="76" mass="8315">MSTDQINRVLAINDSIVYASTKLDIAKGTLHVFGMVGDTVKPFVPLISVVTSLIGEIITIYENAQYNKKICNSLLD</sequence>
<dbReference type="Proteomes" id="UP000789860">
    <property type="component" value="Unassembled WGS sequence"/>
</dbReference>
<organism evidence="1 2">
    <name type="scientific">Scutellospora calospora</name>
    <dbReference type="NCBI Taxonomy" id="85575"/>
    <lineage>
        <taxon>Eukaryota</taxon>
        <taxon>Fungi</taxon>
        <taxon>Fungi incertae sedis</taxon>
        <taxon>Mucoromycota</taxon>
        <taxon>Glomeromycotina</taxon>
        <taxon>Glomeromycetes</taxon>
        <taxon>Diversisporales</taxon>
        <taxon>Gigasporaceae</taxon>
        <taxon>Scutellospora</taxon>
    </lineage>
</organism>
<dbReference type="EMBL" id="CAJVPM010007279">
    <property type="protein sequence ID" value="CAG8544032.1"/>
    <property type="molecule type" value="Genomic_DNA"/>
</dbReference>
<name>A0ACA9LQY6_9GLOM</name>
<proteinExistence type="predicted"/>
<reference evidence="1" key="1">
    <citation type="submission" date="2021-06" db="EMBL/GenBank/DDBJ databases">
        <authorList>
            <person name="Kallberg Y."/>
            <person name="Tangrot J."/>
            <person name="Rosling A."/>
        </authorList>
    </citation>
    <scope>NUCLEOTIDE SEQUENCE</scope>
    <source>
        <strain evidence="1">AU212A</strain>
    </source>
</reference>